<evidence type="ECO:0000313" key="1">
    <source>
        <dbReference type="EMBL" id="KKZ12400.1"/>
    </source>
</evidence>
<organism evidence="1 2">
    <name type="scientific">Candidatus Synechococcus spongiarum 142</name>
    <dbReference type="NCBI Taxonomy" id="1608213"/>
    <lineage>
        <taxon>Bacteria</taxon>
        <taxon>Bacillati</taxon>
        <taxon>Cyanobacteriota</taxon>
        <taxon>Cyanophyceae</taxon>
        <taxon>Synechococcales</taxon>
        <taxon>Synechococcaceae</taxon>
        <taxon>Synechococcus</taxon>
    </lineage>
</organism>
<gene>
    <name evidence="1" type="ORF">TH68_07575</name>
</gene>
<dbReference type="EMBL" id="JXUO01000250">
    <property type="protein sequence ID" value="KKZ12400.1"/>
    <property type="molecule type" value="Genomic_DNA"/>
</dbReference>
<evidence type="ECO:0000313" key="2">
    <source>
        <dbReference type="Proteomes" id="UP000035054"/>
    </source>
</evidence>
<comment type="caution">
    <text evidence="1">The sequence shown here is derived from an EMBL/GenBank/DDBJ whole genome shotgun (WGS) entry which is preliminary data.</text>
</comment>
<dbReference type="Proteomes" id="UP000035054">
    <property type="component" value="Unassembled WGS sequence"/>
</dbReference>
<protein>
    <submittedName>
        <fullName evidence="1">ATPase</fullName>
    </submittedName>
</protein>
<proteinExistence type="predicted"/>
<sequence length="25" mass="2884">VSEPGEGSCFYFTVPVWRNQKLPSR</sequence>
<reference evidence="1 2" key="1">
    <citation type="submission" date="2015-01" db="EMBL/GenBank/DDBJ databases">
        <title>Lifestyle Evolution in Cyanobacterial Symbionts of Sponges.</title>
        <authorList>
            <person name="Burgsdorf I."/>
            <person name="Slaby B.M."/>
            <person name="Handley K.M."/>
            <person name="Haber M."/>
            <person name="Blom J."/>
            <person name="Marshall C.W."/>
            <person name="Gilbert J.A."/>
            <person name="Hentschel U."/>
            <person name="Steindler L."/>
        </authorList>
    </citation>
    <scope>NUCLEOTIDE SEQUENCE [LARGE SCALE GENOMIC DNA]</scope>
    <source>
        <strain evidence="1">142</strain>
    </source>
</reference>
<accession>A0A6N3X7H1</accession>
<dbReference type="AlphaFoldDB" id="A0A6N3X7H1"/>
<feature type="non-terminal residue" evidence="1">
    <location>
        <position position="1"/>
    </location>
</feature>
<name>A0A6N3X7H1_9SYNE</name>